<evidence type="ECO:0000313" key="2">
    <source>
        <dbReference type="Proteomes" id="UP000435910"/>
    </source>
</evidence>
<reference evidence="1 2" key="1">
    <citation type="submission" date="2019-06" db="EMBL/GenBank/DDBJ databases">
        <title>Genome sequence analysis of &gt;100 Bacillus licheniformis strains suggests intrinsic resistance to this species.</title>
        <authorList>
            <person name="Wels M."/>
            <person name="Siezen R.J."/>
            <person name="Johansen E."/>
            <person name="Stuer-Lauridsen B."/>
            <person name="Bjerre K."/>
            <person name="Nielsen B.K.K."/>
        </authorList>
    </citation>
    <scope>NUCLEOTIDE SEQUENCE [LARGE SCALE GENOMIC DNA]</scope>
    <source>
        <strain evidence="1 2">BAC-16736</strain>
    </source>
</reference>
<proteinExistence type="predicted"/>
<comment type="caution">
    <text evidence="1">The sequence shown here is derived from an EMBL/GenBank/DDBJ whole genome shotgun (WGS) entry which is preliminary data.</text>
</comment>
<organism evidence="1 2">
    <name type="scientific">Bacillus licheniformis</name>
    <dbReference type="NCBI Taxonomy" id="1402"/>
    <lineage>
        <taxon>Bacteria</taxon>
        <taxon>Bacillati</taxon>
        <taxon>Bacillota</taxon>
        <taxon>Bacilli</taxon>
        <taxon>Bacillales</taxon>
        <taxon>Bacillaceae</taxon>
        <taxon>Bacillus</taxon>
    </lineage>
</organism>
<protein>
    <submittedName>
        <fullName evidence="1">Uncharacterized protein</fullName>
    </submittedName>
</protein>
<sequence>MKGDKTKSIPDMTSTATIIFLYMPHSPFFKKAPDRFNDQVLQ</sequence>
<gene>
    <name evidence="1" type="ORF">CHCC16736_0311</name>
</gene>
<accession>A0A8B5YCN2</accession>
<dbReference type="EMBL" id="NILC01000022">
    <property type="protein sequence ID" value="TWL28216.1"/>
    <property type="molecule type" value="Genomic_DNA"/>
</dbReference>
<evidence type="ECO:0000313" key="1">
    <source>
        <dbReference type="EMBL" id="TWL28216.1"/>
    </source>
</evidence>
<dbReference type="Proteomes" id="UP000435910">
    <property type="component" value="Unassembled WGS sequence"/>
</dbReference>
<name>A0A8B5YCN2_BACLI</name>
<dbReference type="AlphaFoldDB" id="A0A8B5YCN2"/>